<accession>A0A218WLE7</accession>
<evidence type="ECO:0000313" key="3">
    <source>
        <dbReference type="Proteomes" id="UP000197138"/>
    </source>
</evidence>
<feature type="compositionally biased region" description="Low complexity" evidence="1">
    <location>
        <begin position="55"/>
        <end position="71"/>
    </location>
</feature>
<name>A0A218WLE7_PUNGR</name>
<gene>
    <name evidence="2" type="ORF">CDL15_Pgr026512</name>
</gene>
<sequence length="71" mass="7807">MINRWEDALAKMIMDEMRGSEEDALNCPAGSVQSEYSKSPEKQKKVLKEKSASRPAELLSATTTPPALLTP</sequence>
<feature type="compositionally biased region" description="Basic and acidic residues" evidence="1">
    <location>
        <begin position="38"/>
        <end position="52"/>
    </location>
</feature>
<comment type="caution">
    <text evidence="2">The sequence shown here is derived from an EMBL/GenBank/DDBJ whole genome shotgun (WGS) entry which is preliminary data.</text>
</comment>
<dbReference type="EMBL" id="MTKT01003950">
    <property type="protein sequence ID" value="OWM73413.1"/>
    <property type="molecule type" value="Genomic_DNA"/>
</dbReference>
<dbReference type="AlphaFoldDB" id="A0A218WLE7"/>
<dbReference type="Proteomes" id="UP000197138">
    <property type="component" value="Unassembled WGS sequence"/>
</dbReference>
<organism evidence="2 3">
    <name type="scientific">Punica granatum</name>
    <name type="common">Pomegranate</name>
    <dbReference type="NCBI Taxonomy" id="22663"/>
    <lineage>
        <taxon>Eukaryota</taxon>
        <taxon>Viridiplantae</taxon>
        <taxon>Streptophyta</taxon>
        <taxon>Embryophyta</taxon>
        <taxon>Tracheophyta</taxon>
        <taxon>Spermatophyta</taxon>
        <taxon>Magnoliopsida</taxon>
        <taxon>eudicotyledons</taxon>
        <taxon>Gunneridae</taxon>
        <taxon>Pentapetalae</taxon>
        <taxon>rosids</taxon>
        <taxon>malvids</taxon>
        <taxon>Myrtales</taxon>
        <taxon>Lythraceae</taxon>
        <taxon>Punica</taxon>
    </lineage>
</organism>
<evidence type="ECO:0000313" key="2">
    <source>
        <dbReference type="EMBL" id="OWM73413.1"/>
    </source>
</evidence>
<reference evidence="3" key="1">
    <citation type="journal article" date="2017" name="Plant J.">
        <title>The pomegranate (Punica granatum L.) genome and the genomics of punicalagin biosynthesis.</title>
        <authorList>
            <person name="Qin G."/>
            <person name="Xu C."/>
            <person name="Ming R."/>
            <person name="Tang H."/>
            <person name="Guyot R."/>
            <person name="Kramer E.M."/>
            <person name="Hu Y."/>
            <person name="Yi X."/>
            <person name="Qi Y."/>
            <person name="Xu X."/>
            <person name="Gao Z."/>
            <person name="Pan H."/>
            <person name="Jian J."/>
            <person name="Tian Y."/>
            <person name="Yue Z."/>
            <person name="Xu Y."/>
        </authorList>
    </citation>
    <scope>NUCLEOTIDE SEQUENCE [LARGE SCALE GENOMIC DNA]</scope>
    <source>
        <strain evidence="3">cv. Dabenzi</strain>
    </source>
</reference>
<proteinExistence type="predicted"/>
<feature type="region of interest" description="Disordered" evidence="1">
    <location>
        <begin position="20"/>
        <end position="71"/>
    </location>
</feature>
<protein>
    <submittedName>
        <fullName evidence="2">Uncharacterized protein</fullName>
    </submittedName>
</protein>
<evidence type="ECO:0000256" key="1">
    <source>
        <dbReference type="SAM" id="MobiDB-lite"/>
    </source>
</evidence>